<dbReference type="KEGG" id="meme:HYG87_00465"/>
<dbReference type="OrthoDB" id="130576at2157"/>
<dbReference type="AlphaFoldDB" id="A0A8T8K1V2"/>
<dbReference type="Proteomes" id="UP000681041">
    <property type="component" value="Chromosome"/>
</dbReference>
<dbReference type="RefSeq" id="WP_211533288.1">
    <property type="nucleotide sequence ID" value="NZ_CP058560.1"/>
</dbReference>
<accession>A0A8T8K1V2</accession>
<evidence type="ECO:0000313" key="3">
    <source>
        <dbReference type="Proteomes" id="UP000681041"/>
    </source>
</evidence>
<sequence>MKIETTTEDWKKTIIYLIVYLSSIVIAAILLLPLYWYIWVLITVSGMIILAFSHSQKALYHCTSCGNEFQVSILTDLISPQGLGRDNSGKTYGWKYLKCPECGKRMKAAIVQMK</sequence>
<reference evidence="2" key="1">
    <citation type="submission" date="2020-07" db="EMBL/GenBank/DDBJ databases">
        <title>Methanobacterium. sp. MethCan genome.</title>
        <authorList>
            <person name="Postec A."/>
            <person name="Quemeneur M."/>
        </authorList>
    </citation>
    <scope>NUCLEOTIDE SEQUENCE</scope>
    <source>
        <strain evidence="2">MethCAN</strain>
    </source>
</reference>
<dbReference type="Gene3D" id="2.20.28.30">
    <property type="entry name" value="RNA polymerase ii, chain L"/>
    <property type="match status" value="1"/>
</dbReference>
<keyword evidence="3" id="KW-1185">Reference proteome</keyword>
<organism evidence="2 3">
    <name type="scientific">Methanobacterium alkalithermotolerans</name>
    <dbReference type="NCBI Taxonomy" id="2731220"/>
    <lineage>
        <taxon>Archaea</taxon>
        <taxon>Methanobacteriati</taxon>
        <taxon>Methanobacteriota</taxon>
        <taxon>Methanomada group</taxon>
        <taxon>Methanobacteria</taxon>
        <taxon>Methanobacteriales</taxon>
        <taxon>Methanobacteriaceae</taxon>
        <taxon>Methanobacterium</taxon>
    </lineage>
</organism>
<dbReference type="GeneID" id="64819191"/>
<proteinExistence type="predicted"/>
<feature type="transmembrane region" description="Helical" evidence="1">
    <location>
        <begin position="12"/>
        <end position="30"/>
    </location>
</feature>
<feature type="transmembrane region" description="Helical" evidence="1">
    <location>
        <begin position="36"/>
        <end position="53"/>
    </location>
</feature>
<dbReference type="EMBL" id="CP058560">
    <property type="protein sequence ID" value="QUH22344.1"/>
    <property type="molecule type" value="Genomic_DNA"/>
</dbReference>
<protein>
    <submittedName>
        <fullName evidence="2">Uncharacterized protein</fullName>
    </submittedName>
</protein>
<name>A0A8T8K1V2_9EURY</name>
<gene>
    <name evidence="2" type="ORF">HYG87_00465</name>
</gene>
<keyword evidence="1" id="KW-0812">Transmembrane</keyword>
<evidence type="ECO:0000313" key="2">
    <source>
        <dbReference type="EMBL" id="QUH22344.1"/>
    </source>
</evidence>
<evidence type="ECO:0000256" key="1">
    <source>
        <dbReference type="SAM" id="Phobius"/>
    </source>
</evidence>
<keyword evidence="1" id="KW-1133">Transmembrane helix</keyword>
<keyword evidence="1" id="KW-0472">Membrane</keyword>